<evidence type="ECO:0000259" key="2">
    <source>
        <dbReference type="Pfam" id="PF21836"/>
    </source>
</evidence>
<gene>
    <name evidence="3" type="ORF">QIS99_21165</name>
</gene>
<protein>
    <recommendedName>
        <fullName evidence="2">DUF6895 domain-containing protein</fullName>
    </recommendedName>
</protein>
<feature type="region of interest" description="Disordered" evidence="1">
    <location>
        <begin position="355"/>
        <end position="399"/>
    </location>
</feature>
<keyword evidence="4" id="KW-1185">Reference proteome</keyword>
<evidence type="ECO:0000313" key="3">
    <source>
        <dbReference type="EMBL" id="MDI3388696.1"/>
    </source>
</evidence>
<accession>A0ABT6RW71</accession>
<dbReference type="Pfam" id="PF21836">
    <property type="entry name" value="DUF6895"/>
    <property type="match status" value="1"/>
</dbReference>
<evidence type="ECO:0000313" key="4">
    <source>
        <dbReference type="Proteomes" id="UP001224661"/>
    </source>
</evidence>
<reference evidence="3 4" key="1">
    <citation type="submission" date="2023-05" db="EMBL/GenBank/DDBJ databases">
        <title>Draft genome sequence of Streptomyces sp. B-S-A8 isolated from a cave soil in Thailand.</title>
        <authorList>
            <person name="Chamroensaksri N."/>
            <person name="Muangham S."/>
        </authorList>
    </citation>
    <scope>NUCLEOTIDE SEQUENCE [LARGE SCALE GENOMIC DNA]</scope>
    <source>
        <strain evidence="3 4">B-S-A8</strain>
    </source>
</reference>
<dbReference type="Proteomes" id="UP001224661">
    <property type="component" value="Unassembled WGS sequence"/>
</dbReference>
<feature type="domain" description="DUF6895" evidence="2">
    <location>
        <begin position="37"/>
        <end position="346"/>
    </location>
</feature>
<comment type="caution">
    <text evidence="3">The sequence shown here is derived from an EMBL/GenBank/DDBJ whole genome shotgun (WGS) entry which is preliminary data.</text>
</comment>
<sequence>MSAPAGGPAWPELPAHIRARAGGPAGDADGAAARVLAGALRWLEQQREWFAPERWEEFLPPRPFRAGPLVELLGLVRVSARAGLPAGGAGRLAEGGAGRLAEGAGLPSCALDLAERAARAGDFAAGLRRADELFPYHLNLVGLLELLGRPQPVLRGVCEALIAADAGGHARAYKPALNRIELRYFLDRGGFRAPAHLPGLAALCRQSIAAQQPDVLQLTQSETYALTHVLFYATDFGRHRRCLPAGEAAERLAGSVRTLLGVHLARGSLDLLAELLLCDTAVAGVRPDDALVARGWHALATAQRPDGAVPSPVHRPGVLAGLAGEKAAAYLFGTCYHTTLAAALAAVVRIAASQTAAGQNPPARTAVSTRDRPTAPAPAPDRPTARAQAPAPAPAAPLPVAEPGAIRRWAAGVEADGAAGPADRAHLEPLLVLAVQAHDPTVLADVLGAAERLGDGDRPLVRRAAALLAAWA</sequence>
<evidence type="ECO:0000256" key="1">
    <source>
        <dbReference type="SAM" id="MobiDB-lite"/>
    </source>
</evidence>
<name>A0ABT6RW71_9ACTN</name>
<dbReference type="RefSeq" id="WP_282515149.1">
    <property type="nucleotide sequence ID" value="NZ_JASCIR010000019.1"/>
</dbReference>
<dbReference type="InterPro" id="IPR054190">
    <property type="entry name" value="DUF6895"/>
</dbReference>
<proteinExistence type="predicted"/>
<organism evidence="3 4">
    <name type="scientific">Streptomyces solicavernae</name>
    <dbReference type="NCBI Taxonomy" id="3043614"/>
    <lineage>
        <taxon>Bacteria</taxon>
        <taxon>Bacillati</taxon>
        <taxon>Actinomycetota</taxon>
        <taxon>Actinomycetes</taxon>
        <taxon>Kitasatosporales</taxon>
        <taxon>Streptomycetaceae</taxon>
        <taxon>Streptomyces</taxon>
    </lineage>
</organism>
<dbReference type="EMBL" id="JASCIR010000019">
    <property type="protein sequence ID" value="MDI3388696.1"/>
    <property type="molecule type" value="Genomic_DNA"/>
</dbReference>